<keyword evidence="8" id="KW-0496">Mitochondrion</keyword>
<evidence type="ECO:0000313" key="11">
    <source>
        <dbReference type="Proteomes" id="UP000035680"/>
    </source>
</evidence>
<comment type="subcellular location">
    <subcellularLocation>
        <location evidence="1">Mitochondrion</location>
    </subcellularLocation>
</comment>
<dbReference type="GO" id="GO:0008168">
    <property type="term" value="F:methyltransferase activity"/>
    <property type="evidence" value="ECO:0007669"/>
    <property type="project" value="UniProtKB-KW"/>
</dbReference>
<dbReference type="PANTHER" id="PTHR13563:SF5">
    <property type="entry name" value="TRNA METHYLTRANSFERASE 10 HOMOLOG C"/>
    <property type="match status" value="1"/>
</dbReference>
<dbReference type="STRING" id="75913.A0A0K0FNL8"/>
<keyword evidence="6" id="KW-0809">Transit peptide</keyword>
<organism evidence="11 12">
    <name type="scientific">Strongyloides venezuelensis</name>
    <name type="common">Threadworm</name>
    <dbReference type="NCBI Taxonomy" id="75913"/>
    <lineage>
        <taxon>Eukaryota</taxon>
        <taxon>Metazoa</taxon>
        <taxon>Ecdysozoa</taxon>
        <taxon>Nematoda</taxon>
        <taxon>Chromadorea</taxon>
        <taxon>Rhabditida</taxon>
        <taxon>Tylenchina</taxon>
        <taxon>Panagrolaimomorpha</taxon>
        <taxon>Strongyloidoidea</taxon>
        <taxon>Strongyloididae</taxon>
        <taxon>Strongyloides</taxon>
    </lineage>
</organism>
<evidence type="ECO:0000256" key="3">
    <source>
        <dbReference type="ARBA" id="ARBA00022679"/>
    </source>
</evidence>
<keyword evidence="11" id="KW-1185">Reference proteome</keyword>
<keyword evidence="3" id="KW-0808">Transferase</keyword>
<name>A0A0K0FNL8_STRVS</name>
<reference evidence="12" key="2">
    <citation type="submission" date="2015-08" db="UniProtKB">
        <authorList>
            <consortium name="WormBaseParasite"/>
        </authorList>
    </citation>
    <scope>IDENTIFICATION</scope>
</reference>
<keyword evidence="5" id="KW-0819">tRNA processing</keyword>
<dbReference type="GO" id="GO:0032259">
    <property type="term" value="P:methylation"/>
    <property type="evidence" value="ECO:0007669"/>
    <property type="project" value="UniProtKB-KW"/>
</dbReference>
<evidence type="ECO:0000256" key="5">
    <source>
        <dbReference type="ARBA" id="ARBA00022694"/>
    </source>
</evidence>
<dbReference type="InterPro" id="IPR038459">
    <property type="entry name" value="MT_TRM10-typ_sf"/>
</dbReference>
<keyword evidence="7" id="KW-0175">Coiled coil</keyword>
<keyword evidence="2" id="KW-0489">Methyltransferase</keyword>
<protein>
    <recommendedName>
        <fullName evidence="9">RNA (guanine-9-)-methyltransferase domain-containing protein 1</fullName>
    </recommendedName>
</protein>
<evidence type="ECO:0000259" key="10">
    <source>
        <dbReference type="PROSITE" id="PS51675"/>
    </source>
</evidence>
<accession>A0A0K0FNL8</accession>
<dbReference type="GO" id="GO:0097745">
    <property type="term" value="P:mitochondrial tRNA 5'-end processing"/>
    <property type="evidence" value="ECO:0007669"/>
    <property type="project" value="TreeGrafter"/>
</dbReference>
<dbReference type="CDD" id="cd18102">
    <property type="entry name" value="Trm10_MRRP1"/>
    <property type="match status" value="1"/>
</dbReference>
<evidence type="ECO:0000313" key="12">
    <source>
        <dbReference type="WBParaSite" id="SVE_1059800.1"/>
    </source>
</evidence>
<dbReference type="Gene3D" id="3.40.1280.30">
    <property type="match status" value="1"/>
</dbReference>
<evidence type="ECO:0000256" key="2">
    <source>
        <dbReference type="ARBA" id="ARBA00022603"/>
    </source>
</evidence>
<dbReference type="InterPro" id="IPR007356">
    <property type="entry name" value="tRNA_m1G_MeTrfase_euk"/>
</dbReference>
<keyword evidence="4" id="KW-0949">S-adenosyl-L-methionine</keyword>
<evidence type="ECO:0000256" key="6">
    <source>
        <dbReference type="ARBA" id="ARBA00022946"/>
    </source>
</evidence>
<dbReference type="AlphaFoldDB" id="A0A0K0FNL8"/>
<dbReference type="GO" id="GO:0000049">
    <property type="term" value="F:tRNA binding"/>
    <property type="evidence" value="ECO:0007669"/>
    <property type="project" value="TreeGrafter"/>
</dbReference>
<proteinExistence type="predicted"/>
<dbReference type="GO" id="GO:0070131">
    <property type="term" value="P:positive regulation of mitochondrial translation"/>
    <property type="evidence" value="ECO:0007669"/>
    <property type="project" value="TreeGrafter"/>
</dbReference>
<evidence type="ECO:0000256" key="9">
    <source>
        <dbReference type="ARBA" id="ARBA00029803"/>
    </source>
</evidence>
<dbReference type="GO" id="GO:0005654">
    <property type="term" value="C:nucleoplasm"/>
    <property type="evidence" value="ECO:0007669"/>
    <property type="project" value="TreeGrafter"/>
</dbReference>
<sequence>MLALYRKAISFIKNKFFNKKYELYYNKKDVVWKGVSMQKFCYPSKEFIENCDEEEKQKLKLRISEVETISGYYDYFPTKISDEEWSLLLECSNVKQTLDQIKFLRKNELLKNKAKEKKEVEKIIDDKNSELPLKSMLLSPSKIPKYKIQVAAKNYATSLILNDTPKVVVDCRYIPHLSIRAQNLTMCQLRYIISDNRNRRVPWPICLANFDESLYNKKLMNHLELMNVKNALEERTSKNYTQLYDPSKIIYLSPDGEEELERIEGDEIFVIGGIVDRVVEHNIPKKASLEAAMEDKVKCVKLPLDKYVKWKSGTKYLTLTAVVKILQDVYDSNNDWSYSLKKHIPVRNVKDSNQKSNKIKELYSSIREYDKRVINAVQEKLKSNNLHSQNREQLY</sequence>
<dbReference type="PANTHER" id="PTHR13563">
    <property type="entry name" value="TRNA (GUANINE-9-) METHYLTRANSFERASE"/>
    <property type="match status" value="1"/>
</dbReference>
<reference evidence="11" key="1">
    <citation type="submission" date="2014-07" db="EMBL/GenBank/DDBJ databases">
        <authorList>
            <person name="Martin A.A"/>
            <person name="De Silva N."/>
        </authorList>
    </citation>
    <scope>NUCLEOTIDE SEQUENCE</scope>
</reference>
<evidence type="ECO:0000256" key="7">
    <source>
        <dbReference type="ARBA" id="ARBA00023054"/>
    </source>
</evidence>
<evidence type="ECO:0000256" key="4">
    <source>
        <dbReference type="ARBA" id="ARBA00022691"/>
    </source>
</evidence>
<dbReference type="InterPro" id="IPR025812">
    <property type="entry name" value="Trm10_C_MTase_dom"/>
</dbReference>
<dbReference type="GO" id="GO:0005739">
    <property type="term" value="C:mitochondrion"/>
    <property type="evidence" value="ECO:0007669"/>
    <property type="project" value="UniProtKB-SubCell"/>
</dbReference>
<feature type="domain" description="SAM-dependent MTase TRM10-type" evidence="10">
    <location>
        <begin position="151"/>
        <end position="351"/>
    </location>
</feature>
<dbReference type="PROSITE" id="PS51675">
    <property type="entry name" value="SAM_MT_TRM10"/>
    <property type="match status" value="1"/>
</dbReference>
<evidence type="ECO:0000256" key="8">
    <source>
        <dbReference type="ARBA" id="ARBA00023128"/>
    </source>
</evidence>
<dbReference type="WBParaSite" id="SVE_1059800.1">
    <property type="protein sequence ID" value="SVE_1059800.1"/>
    <property type="gene ID" value="SVE_1059800"/>
</dbReference>
<evidence type="ECO:0000256" key="1">
    <source>
        <dbReference type="ARBA" id="ARBA00004173"/>
    </source>
</evidence>
<dbReference type="InterPro" id="IPR028564">
    <property type="entry name" value="MT_TRM10-typ"/>
</dbReference>
<dbReference type="Proteomes" id="UP000035680">
    <property type="component" value="Unassembled WGS sequence"/>
</dbReference>